<organism evidence="2">
    <name type="scientific">marine sediment metagenome</name>
    <dbReference type="NCBI Taxonomy" id="412755"/>
    <lineage>
        <taxon>unclassified sequences</taxon>
        <taxon>metagenomes</taxon>
        <taxon>ecological metagenomes</taxon>
    </lineage>
</organism>
<reference evidence="2" key="1">
    <citation type="journal article" date="2015" name="Nature">
        <title>Complex archaea that bridge the gap between prokaryotes and eukaryotes.</title>
        <authorList>
            <person name="Spang A."/>
            <person name="Saw J.H."/>
            <person name="Jorgensen S.L."/>
            <person name="Zaremba-Niedzwiedzka K."/>
            <person name="Martijn J."/>
            <person name="Lind A.E."/>
            <person name="van Eijk R."/>
            <person name="Schleper C."/>
            <person name="Guy L."/>
            <person name="Ettema T.J."/>
        </authorList>
    </citation>
    <scope>NUCLEOTIDE SEQUENCE</scope>
</reference>
<proteinExistence type="predicted"/>
<keyword evidence="1" id="KW-0812">Transmembrane</keyword>
<evidence type="ECO:0000313" key="2">
    <source>
        <dbReference type="EMBL" id="KKL25656.1"/>
    </source>
</evidence>
<keyword evidence="1" id="KW-0472">Membrane</keyword>
<keyword evidence="1" id="KW-1133">Transmembrane helix</keyword>
<sequence>MRVKRISDFLEFFNLAEYLLTNTVIHDIESLGSNFFFDLINIGNIAHFYWIFGVGIIFRVMGILIPANKFFHLNKRQR</sequence>
<gene>
    <name evidence="2" type="ORF">LCGC14_2403100</name>
</gene>
<name>A0A0F9E721_9ZZZZ</name>
<protein>
    <submittedName>
        <fullName evidence="2">Uncharacterized protein</fullName>
    </submittedName>
</protein>
<evidence type="ECO:0000256" key="1">
    <source>
        <dbReference type="SAM" id="Phobius"/>
    </source>
</evidence>
<comment type="caution">
    <text evidence="2">The sequence shown here is derived from an EMBL/GenBank/DDBJ whole genome shotgun (WGS) entry which is preliminary data.</text>
</comment>
<dbReference type="EMBL" id="LAZR01036135">
    <property type="protein sequence ID" value="KKL25656.1"/>
    <property type="molecule type" value="Genomic_DNA"/>
</dbReference>
<feature type="transmembrane region" description="Helical" evidence="1">
    <location>
        <begin position="48"/>
        <end position="68"/>
    </location>
</feature>
<accession>A0A0F9E721</accession>
<dbReference type="AlphaFoldDB" id="A0A0F9E721"/>